<protein>
    <submittedName>
        <fullName evidence="1">Uncharacterized protein</fullName>
    </submittedName>
</protein>
<evidence type="ECO:0000313" key="1">
    <source>
        <dbReference type="EMBL" id="CAB1448293.1"/>
    </source>
</evidence>
<name>A0A9N7Z1X4_PLEPL</name>
<gene>
    <name evidence="1" type="ORF">PLEPLA_LOCUS35950</name>
</gene>
<proteinExistence type="predicted"/>
<dbReference type="EMBL" id="CADEAL010003972">
    <property type="protein sequence ID" value="CAB1448293.1"/>
    <property type="molecule type" value="Genomic_DNA"/>
</dbReference>
<reference evidence="1" key="1">
    <citation type="submission" date="2020-03" db="EMBL/GenBank/DDBJ databases">
        <authorList>
            <person name="Weist P."/>
        </authorList>
    </citation>
    <scope>NUCLEOTIDE SEQUENCE</scope>
</reference>
<organism evidence="1 2">
    <name type="scientific">Pleuronectes platessa</name>
    <name type="common">European plaice</name>
    <dbReference type="NCBI Taxonomy" id="8262"/>
    <lineage>
        <taxon>Eukaryota</taxon>
        <taxon>Metazoa</taxon>
        <taxon>Chordata</taxon>
        <taxon>Craniata</taxon>
        <taxon>Vertebrata</taxon>
        <taxon>Euteleostomi</taxon>
        <taxon>Actinopterygii</taxon>
        <taxon>Neopterygii</taxon>
        <taxon>Teleostei</taxon>
        <taxon>Neoteleostei</taxon>
        <taxon>Acanthomorphata</taxon>
        <taxon>Carangaria</taxon>
        <taxon>Pleuronectiformes</taxon>
        <taxon>Pleuronectoidei</taxon>
        <taxon>Pleuronectidae</taxon>
        <taxon>Pleuronectes</taxon>
    </lineage>
</organism>
<keyword evidence="2" id="KW-1185">Reference proteome</keyword>
<accession>A0A9N7Z1X4</accession>
<sequence>MQAVRNGRSPAGIALLSLINVEIDRLGGGSHEFDWVFRAFYNSPKPPHHPSCIPRRTFSGKLPRDGMREAASDEPSPLEVFARGELEHRGLSTGIPAAEGTAEPAVLAG</sequence>
<dbReference type="Proteomes" id="UP001153269">
    <property type="component" value="Unassembled WGS sequence"/>
</dbReference>
<comment type="caution">
    <text evidence="1">The sequence shown here is derived from an EMBL/GenBank/DDBJ whole genome shotgun (WGS) entry which is preliminary data.</text>
</comment>
<dbReference type="AlphaFoldDB" id="A0A9N7Z1X4"/>
<evidence type="ECO:0000313" key="2">
    <source>
        <dbReference type="Proteomes" id="UP001153269"/>
    </source>
</evidence>